<keyword evidence="1" id="KW-0732">Signal</keyword>
<evidence type="ECO:0000259" key="2">
    <source>
        <dbReference type="Pfam" id="PF13472"/>
    </source>
</evidence>
<dbReference type="InterPro" id="IPR013830">
    <property type="entry name" value="SGNH_hydro"/>
</dbReference>
<name>A0A517Y5M4_9BACT</name>
<dbReference type="SUPFAM" id="SSF52266">
    <property type="entry name" value="SGNH hydrolase"/>
    <property type="match status" value="1"/>
</dbReference>
<dbReference type="Gene3D" id="2.60.120.260">
    <property type="entry name" value="Galactose-binding domain-like"/>
    <property type="match status" value="1"/>
</dbReference>
<evidence type="ECO:0000313" key="3">
    <source>
        <dbReference type="EMBL" id="QDU25432.1"/>
    </source>
</evidence>
<feature type="chain" id="PRO_5021875405" evidence="1">
    <location>
        <begin position="23"/>
        <end position="567"/>
    </location>
</feature>
<gene>
    <name evidence="3" type="ORF">ETAA8_05000</name>
</gene>
<dbReference type="EMBL" id="CP036274">
    <property type="protein sequence ID" value="QDU25432.1"/>
    <property type="molecule type" value="Genomic_DNA"/>
</dbReference>
<evidence type="ECO:0000256" key="1">
    <source>
        <dbReference type="SAM" id="SignalP"/>
    </source>
</evidence>
<dbReference type="InterPro" id="IPR036514">
    <property type="entry name" value="SGNH_hydro_sf"/>
</dbReference>
<keyword evidence="3" id="KW-0378">Hydrolase</keyword>
<dbReference type="OrthoDB" id="213326at2"/>
<dbReference type="CDD" id="cd01834">
    <property type="entry name" value="SGNH_hydrolase_like_2"/>
    <property type="match status" value="1"/>
</dbReference>
<dbReference type="KEGG" id="aagg:ETAA8_05000"/>
<dbReference type="AlphaFoldDB" id="A0A517Y5M4"/>
<dbReference type="Proteomes" id="UP000315017">
    <property type="component" value="Chromosome"/>
</dbReference>
<dbReference type="PANTHER" id="PTHR14209:SF19">
    <property type="entry name" value="ISOAMYL ACETATE-HYDROLYZING ESTERASE 1 HOMOLOG"/>
    <property type="match status" value="1"/>
</dbReference>
<protein>
    <submittedName>
        <fullName evidence="3">GDSL-like Lipase/Acylhydrolase</fullName>
    </submittedName>
</protein>
<reference evidence="3 4" key="1">
    <citation type="submission" date="2019-02" db="EMBL/GenBank/DDBJ databases">
        <title>Deep-cultivation of Planctomycetes and their phenomic and genomic characterization uncovers novel biology.</title>
        <authorList>
            <person name="Wiegand S."/>
            <person name="Jogler M."/>
            <person name="Boedeker C."/>
            <person name="Pinto D."/>
            <person name="Vollmers J."/>
            <person name="Rivas-Marin E."/>
            <person name="Kohn T."/>
            <person name="Peeters S.H."/>
            <person name="Heuer A."/>
            <person name="Rast P."/>
            <person name="Oberbeckmann S."/>
            <person name="Bunk B."/>
            <person name="Jeske O."/>
            <person name="Meyerdierks A."/>
            <person name="Storesund J.E."/>
            <person name="Kallscheuer N."/>
            <person name="Luecker S."/>
            <person name="Lage O.M."/>
            <person name="Pohl T."/>
            <person name="Merkel B.J."/>
            <person name="Hornburger P."/>
            <person name="Mueller R.-W."/>
            <person name="Bruemmer F."/>
            <person name="Labrenz M."/>
            <person name="Spormann A.M."/>
            <person name="Op den Camp H."/>
            <person name="Overmann J."/>
            <person name="Amann R."/>
            <person name="Jetten M.S.M."/>
            <person name="Mascher T."/>
            <person name="Medema M.H."/>
            <person name="Devos D.P."/>
            <person name="Kaster A.-K."/>
            <person name="Ovreas L."/>
            <person name="Rohde M."/>
            <person name="Galperin M.Y."/>
            <person name="Jogler C."/>
        </authorList>
    </citation>
    <scope>NUCLEOTIDE SEQUENCE [LARGE SCALE GENOMIC DNA]</scope>
    <source>
        <strain evidence="3 4">ETA_A8</strain>
    </source>
</reference>
<organism evidence="3 4">
    <name type="scientific">Anatilimnocola aggregata</name>
    <dbReference type="NCBI Taxonomy" id="2528021"/>
    <lineage>
        <taxon>Bacteria</taxon>
        <taxon>Pseudomonadati</taxon>
        <taxon>Planctomycetota</taxon>
        <taxon>Planctomycetia</taxon>
        <taxon>Pirellulales</taxon>
        <taxon>Pirellulaceae</taxon>
        <taxon>Anatilimnocola</taxon>
    </lineage>
</organism>
<dbReference type="Gene3D" id="3.40.50.1110">
    <property type="entry name" value="SGNH hydrolase"/>
    <property type="match status" value="1"/>
</dbReference>
<evidence type="ECO:0000313" key="4">
    <source>
        <dbReference type="Proteomes" id="UP000315017"/>
    </source>
</evidence>
<feature type="signal peptide" evidence="1">
    <location>
        <begin position="1"/>
        <end position="22"/>
    </location>
</feature>
<dbReference type="InterPro" id="IPR045136">
    <property type="entry name" value="Iah1-like"/>
</dbReference>
<dbReference type="GO" id="GO:0016788">
    <property type="term" value="F:hydrolase activity, acting on ester bonds"/>
    <property type="evidence" value="ECO:0007669"/>
    <property type="project" value="UniProtKB-ARBA"/>
</dbReference>
<accession>A0A517Y5M4</accession>
<sequence precursor="true">MKLLSAHVLSSLVLAFASLAPAAEPSWIWSEKDANVKAPAGNIYFRRGFDVDAPRSGTVEITVDNRYELFLNGHNVGSGAVWQTRTRYDLGPLLIPGRNVLAVMATNDGTDPAGLVAKVAIQQKDNKPAIEFVTDAEWKFTAKQFGNWARLEFDDRNWTSAVVLGEYGKLAPWGKAGEVKTPQAAVVTSKPRATEKGFFDFRDGDRVVFLGSAFIERMQKYNYLETMITAGLPDKNITFRNLGWSGDTVWGDARAVFGTRADGFKRLLSDVNLCNPTVIIVCYGENEAYEGESGIDGFRDGLNKLLDSLEATGARLLLLSPRQHESLGYPLPDQKEYNASLKLYRDVIAETAKAREHAFVDLYNSVPSGEIGAKVVSENGVHLTPAGEYLLARELLPQLGVPKADWNVAIDLKQNSLDAVGAQVTDLKVDASGVSFSAIWRGIDLPLPAPLNANRMLHLQGLTGAGYHLFIDGEPQQAPNAWNERFAVPLTLQRSVELQRKINEKNTLFFNRHRPQNETYLFLFRKHEQGNNAVEIPQFDPLIAEKEKEIAELRQPQPHRFEVKLAP</sequence>
<dbReference type="InterPro" id="IPR008979">
    <property type="entry name" value="Galactose-bd-like_sf"/>
</dbReference>
<feature type="domain" description="SGNH hydrolase-type esterase" evidence="2">
    <location>
        <begin position="222"/>
        <end position="387"/>
    </location>
</feature>
<dbReference type="PANTHER" id="PTHR14209">
    <property type="entry name" value="ISOAMYL ACETATE-HYDROLYZING ESTERASE 1"/>
    <property type="match status" value="1"/>
</dbReference>
<dbReference type="SUPFAM" id="SSF49785">
    <property type="entry name" value="Galactose-binding domain-like"/>
    <property type="match status" value="1"/>
</dbReference>
<proteinExistence type="predicted"/>
<keyword evidence="4" id="KW-1185">Reference proteome</keyword>
<dbReference type="RefSeq" id="WP_145084373.1">
    <property type="nucleotide sequence ID" value="NZ_CP036274.1"/>
</dbReference>
<dbReference type="Pfam" id="PF13472">
    <property type="entry name" value="Lipase_GDSL_2"/>
    <property type="match status" value="1"/>
</dbReference>